<evidence type="ECO:0000313" key="3">
    <source>
        <dbReference type="Proteomes" id="UP001244011"/>
    </source>
</evidence>
<accession>A0AAJ0FJ84</accession>
<dbReference type="PROSITE" id="PS51257">
    <property type="entry name" value="PROKAR_LIPOPROTEIN"/>
    <property type="match status" value="1"/>
</dbReference>
<dbReference type="AlphaFoldDB" id="A0AAJ0FJ84"/>
<name>A0AAJ0FJ84_9PEZI</name>
<organism evidence="2 3">
    <name type="scientific">Phialemonium atrogriseum</name>
    <dbReference type="NCBI Taxonomy" id="1093897"/>
    <lineage>
        <taxon>Eukaryota</taxon>
        <taxon>Fungi</taxon>
        <taxon>Dikarya</taxon>
        <taxon>Ascomycota</taxon>
        <taxon>Pezizomycotina</taxon>
        <taxon>Sordariomycetes</taxon>
        <taxon>Sordariomycetidae</taxon>
        <taxon>Cephalothecales</taxon>
        <taxon>Cephalothecaceae</taxon>
        <taxon>Phialemonium</taxon>
    </lineage>
</organism>
<evidence type="ECO:0000313" key="2">
    <source>
        <dbReference type="EMBL" id="KAK1762855.1"/>
    </source>
</evidence>
<feature type="region of interest" description="Disordered" evidence="1">
    <location>
        <begin position="8"/>
        <end position="33"/>
    </location>
</feature>
<feature type="compositionally biased region" description="Low complexity" evidence="1">
    <location>
        <begin position="13"/>
        <end position="24"/>
    </location>
</feature>
<dbReference type="RefSeq" id="XP_060279068.1">
    <property type="nucleotide sequence ID" value="XM_060430288.1"/>
</dbReference>
<proteinExistence type="predicted"/>
<comment type="caution">
    <text evidence="2">The sequence shown here is derived from an EMBL/GenBank/DDBJ whole genome shotgun (WGS) entry which is preliminary data.</text>
</comment>
<dbReference type="GeneID" id="85313475"/>
<evidence type="ECO:0000256" key="1">
    <source>
        <dbReference type="SAM" id="MobiDB-lite"/>
    </source>
</evidence>
<gene>
    <name evidence="2" type="ORF">QBC33DRAFT_563456</name>
</gene>
<sequence>MDLSYRFLGRTGGAPDDTGDAGATHSHAPSASTGCWADAVGEGHRLARAHG</sequence>
<keyword evidence="3" id="KW-1185">Reference proteome</keyword>
<reference evidence="2" key="1">
    <citation type="submission" date="2023-06" db="EMBL/GenBank/DDBJ databases">
        <title>Genome-scale phylogeny and comparative genomics of the fungal order Sordariales.</title>
        <authorList>
            <consortium name="Lawrence Berkeley National Laboratory"/>
            <person name="Hensen N."/>
            <person name="Bonometti L."/>
            <person name="Westerberg I."/>
            <person name="Brannstrom I.O."/>
            <person name="Guillou S."/>
            <person name="Cros-Aarteil S."/>
            <person name="Calhoun S."/>
            <person name="Haridas S."/>
            <person name="Kuo A."/>
            <person name="Mondo S."/>
            <person name="Pangilinan J."/>
            <person name="Riley R."/>
            <person name="Labutti K."/>
            <person name="Andreopoulos B."/>
            <person name="Lipzen A."/>
            <person name="Chen C."/>
            <person name="Yanf M."/>
            <person name="Daum C."/>
            <person name="Ng V."/>
            <person name="Clum A."/>
            <person name="Steindorff A."/>
            <person name="Ohm R."/>
            <person name="Martin F."/>
            <person name="Silar P."/>
            <person name="Natvig D."/>
            <person name="Lalanne C."/>
            <person name="Gautier V."/>
            <person name="Ament-Velasquez S.L."/>
            <person name="Kruys A."/>
            <person name="Hutchinson M.I."/>
            <person name="Powell A.J."/>
            <person name="Barry K."/>
            <person name="Miller A.N."/>
            <person name="Grigoriev I.V."/>
            <person name="Debuchy R."/>
            <person name="Gladieux P."/>
            <person name="Thoren M.H."/>
            <person name="Johannesson H."/>
        </authorList>
    </citation>
    <scope>NUCLEOTIDE SEQUENCE</scope>
    <source>
        <strain evidence="2">8032-3</strain>
    </source>
</reference>
<dbReference type="EMBL" id="MU839033">
    <property type="protein sequence ID" value="KAK1762855.1"/>
    <property type="molecule type" value="Genomic_DNA"/>
</dbReference>
<dbReference type="Proteomes" id="UP001244011">
    <property type="component" value="Unassembled WGS sequence"/>
</dbReference>
<protein>
    <submittedName>
        <fullName evidence="2">Uncharacterized protein</fullName>
    </submittedName>
</protein>